<evidence type="ECO:0008006" key="4">
    <source>
        <dbReference type="Google" id="ProtNLM"/>
    </source>
</evidence>
<evidence type="ECO:0000313" key="2">
    <source>
        <dbReference type="EMBL" id="WOF24783.1"/>
    </source>
</evidence>
<keyword evidence="1" id="KW-1133">Transmembrane helix</keyword>
<keyword evidence="3" id="KW-1185">Reference proteome</keyword>
<gene>
    <name evidence="2" type="ORF">N8K70_01560</name>
</gene>
<dbReference type="AlphaFoldDB" id="A0AA97FL28"/>
<organism evidence="2 3">
    <name type="scientific">Microbacterium betulae</name>
    <dbReference type="NCBI Taxonomy" id="2981139"/>
    <lineage>
        <taxon>Bacteria</taxon>
        <taxon>Bacillati</taxon>
        <taxon>Actinomycetota</taxon>
        <taxon>Actinomycetes</taxon>
        <taxon>Micrococcales</taxon>
        <taxon>Microbacteriaceae</taxon>
        <taxon>Microbacterium</taxon>
    </lineage>
</organism>
<reference evidence="2 3" key="1">
    <citation type="submission" date="2023-02" db="EMBL/GenBank/DDBJ databases">
        <title>Microbacterium betulae sp. nov., isolated from birch wood.</title>
        <authorList>
            <person name="Pasciak M."/>
            <person name="Pawlik K.J."/>
            <person name="Martynowski D."/>
            <person name="Laczmanski L."/>
            <person name="Ciekot J."/>
            <person name="Szponar B."/>
            <person name="Wojcik-Fatla A."/>
            <person name="Mackiewicz B."/>
            <person name="Farian E."/>
            <person name="Cholewa G."/>
            <person name="Cholewa A."/>
            <person name="Dutkiewicz J."/>
        </authorList>
    </citation>
    <scope>NUCLEOTIDE SEQUENCE [LARGE SCALE GENOMIC DNA]</scope>
    <source>
        <strain evidence="2 3">AB</strain>
    </source>
</reference>
<evidence type="ECO:0000256" key="1">
    <source>
        <dbReference type="SAM" id="Phobius"/>
    </source>
</evidence>
<dbReference type="KEGG" id="mbet:N8K70_01560"/>
<name>A0AA97FL28_9MICO</name>
<sequence length="96" mass="9775">MVSSDASRTDAVLPKTIVPSGIDDPVERARAELKAALAAIEVKGNLPRRAAEATERGVARAKTFAERSPVAAAAAAVSVAAAVGVAIWGVARIVSR</sequence>
<keyword evidence="1" id="KW-0472">Membrane</keyword>
<dbReference type="Proteomes" id="UP001305498">
    <property type="component" value="Chromosome"/>
</dbReference>
<dbReference type="EMBL" id="CP118157">
    <property type="protein sequence ID" value="WOF24783.1"/>
    <property type="molecule type" value="Genomic_DNA"/>
</dbReference>
<feature type="transmembrane region" description="Helical" evidence="1">
    <location>
        <begin position="70"/>
        <end position="91"/>
    </location>
</feature>
<keyword evidence="1" id="KW-0812">Transmembrane</keyword>
<proteinExistence type="predicted"/>
<accession>A0AA97FL28</accession>
<evidence type="ECO:0000313" key="3">
    <source>
        <dbReference type="Proteomes" id="UP001305498"/>
    </source>
</evidence>
<protein>
    <recommendedName>
        <fullName evidence="4">DUF3618 domain-containing protein</fullName>
    </recommendedName>
</protein>